<feature type="transmembrane region" description="Helical" evidence="1">
    <location>
        <begin position="329"/>
        <end position="353"/>
    </location>
</feature>
<dbReference type="OrthoDB" id="3108950at2759"/>
<feature type="transmembrane region" description="Helical" evidence="1">
    <location>
        <begin position="241"/>
        <end position="265"/>
    </location>
</feature>
<keyword evidence="3" id="KW-1185">Reference proteome</keyword>
<evidence type="ECO:0000256" key="1">
    <source>
        <dbReference type="SAM" id="Phobius"/>
    </source>
</evidence>
<protein>
    <submittedName>
        <fullName evidence="2">Uncharacterized protein</fullName>
    </submittedName>
</protein>
<feature type="transmembrane region" description="Helical" evidence="1">
    <location>
        <begin position="206"/>
        <end position="229"/>
    </location>
</feature>
<gene>
    <name evidence="2" type="ORF">HYPSUDRAFT_56733</name>
</gene>
<organism evidence="2 3">
    <name type="scientific">Hypholoma sublateritium (strain FD-334 SS-4)</name>
    <dbReference type="NCBI Taxonomy" id="945553"/>
    <lineage>
        <taxon>Eukaryota</taxon>
        <taxon>Fungi</taxon>
        <taxon>Dikarya</taxon>
        <taxon>Basidiomycota</taxon>
        <taxon>Agaricomycotina</taxon>
        <taxon>Agaricomycetes</taxon>
        <taxon>Agaricomycetidae</taxon>
        <taxon>Agaricales</taxon>
        <taxon>Agaricineae</taxon>
        <taxon>Strophariaceae</taxon>
        <taxon>Hypholoma</taxon>
    </lineage>
</organism>
<keyword evidence="1" id="KW-0472">Membrane</keyword>
<accession>A0A0D2KXC6</accession>
<proteinExistence type="predicted"/>
<evidence type="ECO:0000313" key="3">
    <source>
        <dbReference type="Proteomes" id="UP000054270"/>
    </source>
</evidence>
<name>A0A0D2KXC6_HYPSF</name>
<dbReference type="Proteomes" id="UP000054270">
    <property type="component" value="Unassembled WGS sequence"/>
</dbReference>
<reference evidence="3" key="1">
    <citation type="submission" date="2014-04" db="EMBL/GenBank/DDBJ databases">
        <title>Evolutionary Origins and Diversification of the Mycorrhizal Mutualists.</title>
        <authorList>
            <consortium name="DOE Joint Genome Institute"/>
            <consortium name="Mycorrhizal Genomics Consortium"/>
            <person name="Kohler A."/>
            <person name="Kuo A."/>
            <person name="Nagy L.G."/>
            <person name="Floudas D."/>
            <person name="Copeland A."/>
            <person name="Barry K.W."/>
            <person name="Cichocki N."/>
            <person name="Veneault-Fourrey C."/>
            <person name="LaButti K."/>
            <person name="Lindquist E.A."/>
            <person name="Lipzen A."/>
            <person name="Lundell T."/>
            <person name="Morin E."/>
            <person name="Murat C."/>
            <person name="Riley R."/>
            <person name="Ohm R."/>
            <person name="Sun H."/>
            <person name="Tunlid A."/>
            <person name="Henrissat B."/>
            <person name="Grigoriev I.V."/>
            <person name="Hibbett D.S."/>
            <person name="Martin F."/>
        </authorList>
    </citation>
    <scope>NUCLEOTIDE SEQUENCE [LARGE SCALE GENOMIC DNA]</scope>
    <source>
        <strain evidence="3">FD-334 SS-4</strain>
    </source>
</reference>
<keyword evidence="1" id="KW-1133">Transmembrane helix</keyword>
<dbReference type="EMBL" id="KN817580">
    <property type="protein sequence ID" value="KJA19187.1"/>
    <property type="molecule type" value="Genomic_DNA"/>
</dbReference>
<sequence length="426" mass="47347">MHTVTEVHENVAWAITVVNGENCRSFQSLQLAILYKLSRTKSLPVPDTTSMSKIKRPAAVLGSGLACLVPRGTRKSCISRTAGCLLAANYRVVVCKNEYSQSLLWCVILASTGVFELQAREISSRSTNEGFCNIWRRQASIDFGTLAETCTGFVQPSGWLAEYSHNIKFWRDDAFAILSSLGDLFMLGLLASNAKEESMAPLQYRLTLTTYFFVIWMSRATLVMTLVRICLQSPALRKQAIFFIAFTFSLVIAAILYTVVSILFCKTRNKSCSDFKLCFCRLPLETTVSAVIADFIVDTCAVYTSRALIYGDKDNDPPNSMRHLSRKRFLMMGFSSSIFTLAMNSAFWMTYFLAAPDSYFLFSSMANAVAAICILSFNIPLIAGVLLEVIYPPSQDFASFLDVTLTVISDHTITDFTSRNGHVAPT</sequence>
<dbReference type="AlphaFoldDB" id="A0A0D2KXC6"/>
<feature type="transmembrane region" description="Helical" evidence="1">
    <location>
        <begin position="359"/>
        <end position="387"/>
    </location>
</feature>
<keyword evidence="1" id="KW-0812">Transmembrane</keyword>
<evidence type="ECO:0000313" key="2">
    <source>
        <dbReference type="EMBL" id="KJA19187.1"/>
    </source>
</evidence>